<dbReference type="SMART" id="SM00088">
    <property type="entry name" value="PINT"/>
    <property type="match status" value="1"/>
</dbReference>
<dbReference type="Pfam" id="PF25573">
    <property type="entry name" value="TPR_PSMD3_N"/>
    <property type="match status" value="1"/>
</dbReference>
<keyword evidence="5" id="KW-0496">Mitochondrion</keyword>
<evidence type="ECO:0000256" key="2">
    <source>
        <dbReference type="ARBA" id="ARBA00022942"/>
    </source>
</evidence>
<gene>
    <name evidence="5" type="ORF">PLBR_LOCUS7271</name>
</gene>
<evidence type="ECO:0000256" key="1">
    <source>
        <dbReference type="ARBA" id="ARBA00007912"/>
    </source>
</evidence>
<feature type="domain" description="PCI" evidence="4">
    <location>
        <begin position="263"/>
        <end position="442"/>
    </location>
</feature>
<proteinExistence type="inferred from homology"/>
<dbReference type="PROSITE" id="PS50250">
    <property type="entry name" value="PCI"/>
    <property type="match status" value="1"/>
</dbReference>
<organism evidence="5 6">
    <name type="scientific">Plasmodiophora brassicae</name>
    <name type="common">Clubroot disease agent</name>
    <dbReference type="NCBI Taxonomy" id="37360"/>
    <lineage>
        <taxon>Eukaryota</taxon>
        <taxon>Sar</taxon>
        <taxon>Rhizaria</taxon>
        <taxon>Endomyxa</taxon>
        <taxon>Phytomyxea</taxon>
        <taxon>Plasmodiophorida</taxon>
        <taxon>Plasmodiophoridae</taxon>
        <taxon>Plasmodiophora</taxon>
    </lineage>
</organism>
<evidence type="ECO:0000259" key="4">
    <source>
        <dbReference type="PROSITE" id="PS50250"/>
    </source>
</evidence>
<dbReference type="InterPro" id="IPR057985">
    <property type="entry name" value="TPR_PSMD3_N"/>
</dbReference>
<evidence type="ECO:0000313" key="5">
    <source>
        <dbReference type="EMBL" id="SPR00056.1"/>
    </source>
</evidence>
<feature type="compositionally biased region" description="Basic and acidic residues" evidence="3">
    <location>
        <begin position="1"/>
        <end position="19"/>
    </location>
</feature>
<sequence>MGVDSKKAAEADGKPEANKKGATTTDAGAAAAAAPAPKPVPAKVALLEEIRDVIRALEKGVPRRDERILVSSAKHNARIRKGVSTPILTSVINEFLSSDQKLHAKLTAAVDVGQMLDADDEAVVALPAPTPRSTLPIPEVETYIHLVVAMFVFDHGELPRALECISDLITRVSSLNRRSLDRLAARAYQLWALVLERSGKVHEVRSHLIAAHRSACLRHDEPGQAVLTNLIIRNYLLSNLYAQADKFRLNCTFPEARSNYQTARYLYYVGKINSVQLHYSDAFANLSAALRKAPTKAAVGFRQAATKLLVVIQLLMGDIPERSLFFEPTLVRSLRPYFQLTQAVRIGDLNAFTTAQSTHAKVFERDGVLNLITRLRFNVIKIGLRKISLSYSRISIAEIASKLSLNSVEDAEYIIAKAIKDGVIDALIDRKKGFVYSTDNDDVYSTNEPQAQFHRRIEFCLDLYNSAVMSMRYHNAPGDKDHEGDERAAEHDQILEVLEEELKDEDLDDFMGDHD</sequence>
<dbReference type="PANTHER" id="PTHR10758:SF2">
    <property type="entry name" value="26S PROTEASOME NON-ATPASE REGULATORY SUBUNIT 3"/>
    <property type="match status" value="1"/>
</dbReference>
<dbReference type="InterPro" id="IPR000717">
    <property type="entry name" value="PCI_dom"/>
</dbReference>
<dbReference type="GO" id="GO:0006511">
    <property type="term" value="P:ubiquitin-dependent protein catabolic process"/>
    <property type="evidence" value="ECO:0007669"/>
    <property type="project" value="TreeGrafter"/>
</dbReference>
<evidence type="ECO:0000256" key="3">
    <source>
        <dbReference type="SAM" id="MobiDB-lite"/>
    </source>
</evidence>
<dbReference type="GO" id="GO:0030234">
    <property type="term" value="F:enzyme regulator activity"/>
    <property type="evidence" value="ECO:0007669"/>
    <property type="project" value="InterPro"/>
</dbReference>
<dbReference type="SUPFAM" id="SSF46785">
    <property type="entry name" value="Winged helix' DNA-binding domain"/>
    <property type="match status" value="1"/>
</dbReference>
<dbReference type="AlphaFoldDB" id="A0A3P3YIN3"/>
<geneLocation type="mitochondrion" evidence="5"/>
<evidence type="ECO:0000313" key="6">
    <source>
        <dbReference type="Proteomes" id="UP000290189"/>
    </source>
</evidence>
<dbReference type="InterPro" id="IPR050756">
    <property type="entry name" value="CSN3"/>
</dbReference>
<dbReference type="InterPro" id="IPR036390">
    <property type="entry name" value="WH_DNA-bd_sf"/>
</dbReference>
<dbReference type="PANTHER" id="PTHR10758">
    <property type="entry name" value="26S PROTEASOME NON-ATPASE REGULATORY SUBUNIT 3/COP9 SIGNALOSOME COMPLEX SUBUNIT 3"/>
    <property type="match status" value="1"/>
</dbReference>
<dbReference type="Gene3D" id="1.25.40.570">
    <property type="match status" value="1"/>
</dbReference>
<dbReference type="EMBL" id="OVEO01000013">
    <property type="protein sequence ID" value="SPR00056.1"/>
    <property type="molecule type" value="Genomic_DNA"/>
</dbReference>
<dbReference type="InterPro" id="IPR013586">
    <property type="entry name" value="PSMD3_C"/>
</dbReference>
<dbReference type="Proteomes" id="UP000290189">
    <property type="component" value="Unassembled WGS sequence"/>
</dbReference>
<comment type="similarity">
    <text evidence="1">Belongs to the proteasome subunit S3 family.</text>
</comment>
<accession>A0A3P3YIN3</accession>
<feature type="compositionally biased region" description="Low complexity" evidence="3">
    <location>
        <begin position="20"/>
        <end position="38"/>
    </location>
</feature>
<dbReference type="SMART" id="SM00753">
    <property type="entry name" value="PAM"/>
    <property type="match status" value="1"/>
</dbReference>
<keyword evidence="2" id="KW-0647">Proteasome</keyword>
<dbReference type="GO" id="GO:0042176">
    <property type="term" value="P:regulation of protein catabolic process"/>
    <property type="evidence" value="ECO:0007669"/>
    <property type="project" value="InterPro"/>
</dbReference>
<dbReference type="Pfam" id="PF01399">
    <property type="entry name" value="PCI"/>
    <property type="match status" value="1"/>
</dbReference>
<reference evidence="5 6" key="1">
    <citation type="submission" date="2018-03" db="EMBL/GenBank/DDBJ databases">
        <authorList>
            <person name="Fogelqvist J."/>
        </authorList>
    </citation>
    <scope>NUCLEOTIDE SEQUENCE [LARGE SCALE GENOMIC DNA]</scope>
</reference>
<dbReference type="GO" id="GO:0008541">
    <property type="term" value="C:proteasome regulatory particle, lid subcomplex"/>
    <property type="evidence" value="ECO:0007669"/>
    <property type="project" value="TreeGrafter"/>
</dbReference>
<dbReference type="Pfam" id="PF08375">
    <property type="entry name" value="Rpn3_C"/>
    <property type="match status" value="1"/>
</dbReference>
<feature type="region of interest" description="Disordered" evidence="3">
    <location>
        <begin position="1"/>
        <end position="38"/>
    </location>
</feature>
<protein>
    <recommendedName>
        <fullName evidence="4">PCI domain-containing protein</fullName>
    </recommendedName>
</protein>
<name>A0A3P3YIN3_PLABS</name>